<comment type="caution">
    <text evidence="7">The sequence shown here is derived from an EMBL/GenBank/DDBJ whole genome shotgun (WGS) entry which is preliminary data.</text>
</comment>
<evidence type="ECO:0000256" key="5">
    <source>
        <dbReference type="ARBA" id="ARBA00023295"/>
    </source>
</evidence>
<evidence type="ECO:0000256" key="1">
    <source>
        <dbReference type="ARBA" id="ARBA00001231"/>
    </source>
</evidence>
<evidence type="ECO:0000256" key="2">
    <source>
        <dbReference type="ARBA" id="ARBA00005336"/>
    </source>
</evidence>
<dbReference type="SUPFAM" id="SSF51445">
    <property type="entry name" value="(Trans)glycosidases"/>
    <property type="match status" value="1"/>
</dbReference>
<dbReference type="EC" id="3.2.1.52" evidence="3"/>
<name>A0A395M0I2_9BACT</name>
<protein>
    <recommendedName>
        <fullName evidence="3">beta-N-acetylhexosaminidase</fullName>
        <ecNumber evidence="3">3.2.1.52</ecNumber>
    </recommendedName>
</protein>
<comment type="catalytic activity">
    <reaction evidence="1">
        <text>Hydrolysis of terminal non-reducing N-acetyl-D-hexosamine residues in N-acetyl-beta-D-hexosaminides.</text>
        <dbReference type="EC" id="3.2.1.52"/>
    </reaction>
</comment>
<sequence>MNFAPCVDVNLNPQNPIIGAKERSFSSDPAIVTQHALAVIEEHRQRNILTAIKHFPGHGSSAADSHLGLVDVTHRWQRKELEPFRAIIAAQMADLVMTAHIFNATWDTVPATLSRYVLTKLLRDSLNFRGVIVSDDMQMKAIAAHYGLEEAIRLALQAGVDMLTFGNNMDYDEQIAQKAVAIIKRLIAEGTISRERIDESYRRILALKMRLK</sequence>
<proteinExistence type="inferred from homology"/>
<accession>A0A395M0I2</accession>
<feature type="domain" description="Glycoside hydrolase family 3 N-terminal" evidence="6">
    <location>
        <begin position="1"/>
        <end position="206"/>
    </location>
</feature>
<keyword evidence="4" id="KW-0378">Hydrolase</keyword>
<dbReference type="GO" id="GO:0004563">
    <property type="term" value="F:beta-N-acetylhexosaminidase activity"/>
    <property type="evidence" value="ECO:0007669"/>
    <property type="project" value="UniProtKB-EC"/>
</dbReference>
<evidence type="ECO:0000259" key="6">
    <source>
        <dbReference type="Pfam" id="PF00933"/>
    </source>
</evidence>
<dbReference type="InterPro" id="IPR036962">
    <property type="entry name" value="Glyco_hydro_3_N_sf"/>
</dbReference>
<dbReference type="InterPro" id="IPR001764">
    <property type="entry name" value="Glyco_hydro_3_N"/>
</dbReference>
<dbReference type="PANTHER" id="PTHR30480:SF13">
    <property type="entry name" value="BETA-HEXOSAMINIDASE"/>
    <property type="match status" value="1"/>
</dbReference>
<dbReference type="Pfam" id="PF00933">
    <property type="entry name" value="Glyco_hydro_3"/>
    <property type="match status" value="1"/>
</dbReference>
<dbReference type="Gene3D" id="3.20.20.300">
    <property type="entry name" value="Glycoside hydrolase, family 3, N-terminal domain"/>
    <property type="match status" value="1"/>
</dbReference>
<dbReference type="GO" id="GO:0009254">
    <property type="term" value="P:peptidoglycan turnover"/>
    <property type="evidence" value="ECO:0007669"/>
    <property type="project" value="TreeGrafter"/>
</dbReference>
<evidence type="ECO:0000313" key="8">
    <source>
        <dbReference type="Proteomes" id="UP000266389"/>
    </source>
</evidence>
<organism evidence="7 8">
    <name type="scientific">Candidatus Thermochlorobacter aerophilus</name>
    <dbReference type="NCBI Taxonomy" id="1868324"/>
    <lineage>
        <taxon>Bacteria</taxon>
        <taxon>Pseudomonadati</taxon>
        <taxon>Chlorobiota</taxon>
        <taxon>Chlorobiia</taxon>
        <taxon>Chlorobiales</taxon>
        <taxon>Candidatus Thermochlorobacteriaceae</taxon>
        <taxon>Candidatus Thermochlorobacter</taxon>
    </lineage>
</organism>
<dbReference type="EMBL" id="PHFL01000044">
    <property type="protein sequence ID" value="RFM24290.1"/>
    <property type="molecule type" value="Genomic_DNA"/>
</dbReference>
<evidence type="ECO:0000256" key="3">
    <source>
        <dbReference type="ARBA" id="ARBA00012663"/>
    </source>
</evidence>
<reference evidence="7 8" key="1">
    <citation type="journal article" date="2011" name="ISME J.">
        <title>Community ecology of hot spring cyanobacterial mats: predominant populations and their functional potential.</title>
        <authorList>
            <person name="Klatt C.G."/>
            <person name="Wood J.M."/>
            <person name="Rusch D.B."/>
            <person name="Bateson M.M."/>
            <person name="Hamamura N."/>
            <person name="Heidelberg J.F."/>
            <person name="Grossman A.R."/>
            <person name="Bhaya D."/>
            <person name="Cohan F.M."/>
            <person name="Kuhl M."/>
            <person name="Bryant D.A."/>
            <person name="Ward D.M."/>
        </authorList>
    </citation>
    <scope>NUCLEOTIDE SEQUENCE [LARGE SCALE GENOMIC DNA]</scope>
    <source>
        <strain evidence="7">OS</strain>
    </source>
</reference>
<keyword evidence="5" id="KW-0326">Glycosidase</keyword>
<dbReference type="PANTHER" id="PTHR30480">
    <property type="entry name" value="BETA-HEXOSAMINIDASE-RELATED"/>
    <property type="match status" value="1"/>
</dbReference>
<comment type="similarity">
    <text evidence="2">Belongs to the glycosyl hydrolase 3 family.</text>
</comment>
<dbReference type="InterPro" id="IPR050226">
    <property type="entry name" value="NagZ_Beta-hexosaminidase"/>
</dbReference>
<dbReference type="Proteomes" id="UP000266389">
    <property type="component" value="Unassembled WGS sequence"/>
</dbReference>
<dbReference type="AlphaFoldDB" id="A0A395M0I2"/>
<dbReference type="GO" id="GO:0005975">
    <property type="term" value="P:carbohydrate metabolic process"/>
    <property type="evidence" value="ECO:0007669"/>
    <property type="project" value="InterPro"/>
</dbReference>
<evidence type="ECO:0000256" key="4">
    <source>
        <dbReference type="ARBA" id="ARBA00022801"/>
    </source>
</evidence>
<gene>
    <name evidence="7" type="ORF">D0433_06595</name>
</gene>
<evidence type="ECO:0000313" key="7">
    <source>
        <dbReference type="EMBL" id="RFM24290.1"/>
    </source>
</evidence>
<dbReference type="InterPro" id="IPR017853">
    <property type="entry name" value="GH"/>
</dbReference>